<organism evidence="3">
    <name type="scientific">Ignisphaera aggregans</name>
    <dbReference type="NCBI Taxonomy" id="334771"/>
    <lineage>
        <taxon>Archaea</taxon>
        <taxon>Thermoproteota</taxon>
        <taxon>Thermoprotei</taxon>
        <taxon>Desulfurococcales</taxon>
        <taxon>Desulfurococcaceae</taxon>
        <taxon>Ignisphaera</taxon>
    </lineage>
</organism>
<gene>
    <name evidence="3" type="ORF">ENL47_06950</name>
    <name evidence="2" type="ORF">ENM84_01640</name>
</gene>
<sequence length="95" mass="10563">MDLEKLGFVFILIGFFIAFIAALTPLFTIAFSDSIKISGGGCIILLFIPICFGYGEFALQLIVIAIALAIALILISFIVYRQFFKQLEMKRASYV</sequence>
<dbReference type="EMBL" id="DRZI01000060">
    <property type="protein sequence ID" value="HHP81348.1"/>
    <property type="molecule type" value="Genomic_DNA"/>
</dbReference>
<accession>A0A7C5Z5S4</accession>
<evidence type="ECO:0008006" key="4">
    <source>
        <dbReference type="Google" id="ProtNLM"/>
    </source>
</evidence>
<proteinExistence type="predicted"/>
<evidence type="ECO:0000313" key="3">
    <source>
        <dbReference type="EMBL" id="HHR96536.1"/>
    </source>
</evidence>
<reference evidence="3" key="1">
    <citation type="journal article" date="2020" name="mSystems">
        <title>Genome- and Community-Level Interaction Insights into Carbon Utilization and Element Cycling Functions of Hydrothermarchaeota in Hydrothermal Sediment.</title>
        <authorList>
            <person name="Zhou Z."/>
            <person name="Liu Y."/>
            <person name="Xu W."/>
            <person name="Pan J."/>
            <person name="Luo Z.H."/>
            <person name="Li M."/>
        </authorList>
    </citation>
    <scope>NUCLEOTIDE SEQUENCE [LARGE SCALE GENOMIC DNA]</scope>
    <source>
        <strain evidence="3">SpSt-1</strain>
        <strain evidence="2">SpSt-1121</strain>
    </source>
</reference>
<dbReference type="EMBL" id="DRUB01000135">
    <property type="protein sequence ID" value="HHR96536.1"/>
    <property type="molecule type" value="Genomic_DNA"/>
</dbReference>
<evidence type="ECO:0000313" key="2">
    <source>
        <dbReference type="EMBL" id="HHP81348.1"/>
    </source>
</evidence>
<keyword evidence="1" id="KW-0472">Membrane</keyword>
<protein>
    <recommendedName>
        <fullName evidence="4">DUF131 domain-containing protein</fullName>
    </recommendedName>
</protein>
<keyword evidence="1" id="KW-0812">Transmembrane</keyword>
<comment type="caution">
    <text evidence="3">The sequence shown here is derived from an EMBL/GenBank/DDBJ whole genome shotgun (WGS) entry which is preliminary data.</text>
</comment>
<keyword evidence="1" id="KW-1133">Transmembrane helix</keyword>
<feature type="transmembrane region" description="Helical" evidence="1">
    <location>
        <begin position="37"/>
        <end position="55"/>
    </location>
</feature>
<dbReference type="AlphaFoldDB" id="A0A7C5Z5S4"/>
<feature type="transmembrane region" description="Helical" evidence="1">
    <location>
        <begin position="6"/>
        <end position="30"/>
    </location>
</feature>
<name>A0A7C5Z5S4_9CREN</name>
<evidence type="ECO:0000256" key="1">
    <source>
        <dbReference type="SAM" id="Phobius"/>
    </source>
</evidence>
<feature type="transmembrane region" description="Helical" evidence="1">
    <location>
        <begin position="61"/>
        <end position="80"/>
    </location>
</feature>